<organism evidence="2 3">
    <name type="scientific">Thermoproteus uzoniensis (strain 768-20)</name>
    <dbReference type="NCBI Taxonomy" id="999630"/>
    <lineage>
        <taxon>Archaea</taxon>
        <taxon>Thermoproteota</taxon>
        <taxon>Thermoprotei</taxon>
        <taxon>Thermoproteales</taxon>
        <taxon>Thermoproteaceae</taxon>
        <taxon>Thermoproteus</taxon>
    </lineage>
</organism>
<feature type="transmembrane region" description="Helical" evidence="1">
    <location>
        <begin position="100"/>
        <end position="124"/>
    </location>
</feature>
<sequence>MDLEDIIGYTLRIGVIISIILIAAGVALLIVKPPAPHILQQLSYPRSLINTSSISPTQVLSGSAALNGLDVILLGLIVLIATPVLRVVMGLIQFARERNYIYVAITSIVLFNLFFAIFIIPILLK</sequence>
<dbReference type="STRING" id="999630.TUZN_1416"/>
<dbReference type="Proteomes" id="UP000008138">
    <property type="component" value="Chromosome"/>
</dbReference>
<reference key="2">
    <citation type="submission" date="2011-03" db="EMBL/GenBank/DDBJ databases">
        <title>Complete genome sequence of the thermoacidophilic crenarchaeon Thermoproteus uzoniensis 768-20.</title>
        <authorList>
            <person name="Mardanov A.V."/>
            <person name="Gumerov V.M."/>
            <person name="Beletsky A.V."/>
            <person name="Prokofeva M.I."/>
            <person name="Bonch-Osmolovskaya E.A."/>
            <person name="Ravin N.V."/>
            <person name="Skryabin K.G."/>
        </authorList>
    </citation>
    <scope>NUCLEOTIDE SEQUENCE</scope>
    <source>
        <strain>768-20</strain>
    </source>
</reference>
<keyword evidence="1" id="KW-0472">Membrane</keyword>
<dbReference type="HOGENOM" id="CLU_140339_1_0_2"/>
<dbReference type="eggNOG" id="arCOG05396">
    <property type="taxonomic scope" value="Archaea"/>
</dbReference>
<evidence type="ECO:0000256" key="1">
    <source>
        <dbReference type="SAM" id="Phobius"/>
    </source>
</evidence>
<evidence type="ECO:0008006" key="4">
    <source>
        <dbReference type="Google" id="ProtNLM"/>
    </source>
</evidence>
<dbReference type="InterPro" id="IPR012861">
    <property type="entry name" value="DUF1634"/>
</dbReference>
<dbReference type="GeneID" id="10360942"/>
<keyword evidence="3" id="KW-1185">Reference proteome</keyword>
<protein>
    <recommendedName>
        <fullName evidence="4">DUF1634 domain-containing protein</fullName>
    </recommendedName>
</protein>
<keyword evidence="1" id="KW-0812">Transmembrane</keyword>
<dbReference type="EMBL" id="CP002590">
    <property type="protein sequence ID" value="AEA12889.1"/>
    <property type="molecule type" value="Genomic_DNA"/>
</dbReference>
<feature type="transmembrane region" description="Helical" evidence="1">
    <location>
        <begin position="71"/>
        <end position="94"/>
    </location>
</feature>
<evidence type="ECO:0000313" key="3">
    <source>
        <dbReference type="Proteomes" id="UP000008138"/>
    </source>
</evidence>
<accession>F2L1N3</accession>
<evidence type="ECO:0000313" key="2">
    <source>
        <dbReference type="EMBL" id="AEA12889.1"/>
    </source>
</evidence>
<dbReference type="KEGG" id="tuz:TUZN_1416"/>
<name>F2L1N3_THEU7</name>
<dbReference type="AlphaFoldDB" id="F2L1N3"/>
<feature type="transmembrane region" description="Helical" evidence="1">
    <location>
        <begin position="6"/>
        <end position="31"/>
    </location>
</feature>
<dbReference type="RefSeq" id="WP_013680224.1">
    <property type="nucleotide sequence ID" value="NC_015315.1"/>
</dbReference>
<dbReference type="Pfam" id="PF07843">
    <property type="entry name" value="DUF1634"/>
    <property type="match status" value="1"/>
</dbReference>
<reference evidence="2 3" key="1">
    <citation type="journal article" date="2011" name="J. Bacteriol.">
        <title>Complete genome sequence of the thermoacidophilic crenarchaeon Thermoproteus uzoniensis 768-20.</title>
        <authorList>
            <person name="Mardanov A.V."/>
            <person name="Gumerov V.M."/>
            <person name="Beletsky A.V."/>
            <person name="Prokofeva M.I."/>
            <person name="Bonch-Osmolovskaya E.A."/>
            <person name="Ravin N.V."/>
            <person name="Skryabin K.G."/>
        </authorList>
    </citation>
    <scope>NUCLEOTIDE SEQUENCE [LARGE SCALE GENOMIC DNA]</scope>
    <source>
        <strain evidence="2 3">768-20</strain>
    </source>
</reference>
<proteinExistence type="predicted"/>
<keyword evidence="1" id="KW-1133">Transmembrane helix</keyword>
<gene>
    <name evidence="2" type="ordered locus">TUZN_1416</name>
</gene>
<dbReference type="OrthoDB" id="56431at2157"/>